<dbReference type="EMBL" id="BTSY01000006">
    <property type="protein sequence ID" value="GMT34510.1"/>
    <property type="molecule type" value="Genomic_DNA"/>
</dbReference>
<feature type="non-terminal residue" evidence="2">
    <location>
        <position position="1"/>
    </location>
</feature>
<evidence type="ECO:0000313" key="3">
    <source>
        <dbReference type="Proteomes" id="UP001432322"/>
    </source>
</evidence>
<comment type="caution">
    <text evidence="2">The sequence shown here is derived from an EMBL/GenBank/DDBJ whole genome shotgun (WGS) entry which is preliminary data.</text>
</comment>
<reference evidence="2" key="1">
    <citation type="submission" date="2023-10" db="EMBL/GenBank/DDBJ databases">
        <title>Genome assembly of Pristionchus species.</title>
        <authorList>
            <person name="Yoshida K."/>
            <person name="Sommer R.J."/>
        </authorList>
    </citation>
    <scope>NUCLEOTIDE SEQUENCE</scope>
    <source>
        <strain evidence="2">RS5133</strain>
    </source>
</reference>
<organism evidence="2 3">
    <name type="scientific">Pristionchus fissidentatus</name>
    <dbReference type="NCBI Taxonomy" id="1538716"/>
    <lineage>
        <taxon>Eukaryota</taxon>
        <taxon>Metazoa</taxon>
        <taxon>Ecdysozoa</taxon>
        <taxon>Nematoda</taxon>
        <taxon>Chromadorea</taxon>
        <taxon>Rhabditida</taxon>
        <taxon>Rhabditina</taxon>
        <taxon>Diplogasteromorpha</taxon>
        <taxon>Diplogasteroidea</taxon>
        <taxon>Neodiplogasteridae</taxon>
        <taxon>Pristionchus</taxon>
    </lineage>
</organism>
<feature type="region of interest" description="Disordered" evidence="1">
    <location>
        <begin position="1"/>
        <end position="168"/>
    </location>
</feature>
<sequence length="168" mass="17980">TALPSTNPVVDLFANVNQAPASEETASGKTTEDGPSSPSVEQETNAEQSNPVNDETTVPLTVTPEVEDTTEAPAPETTVPPPTASAAQQADNEKPSDDEEKTTVAPDETTVAPGVQETTVAPEGDEERPFDKTIEEWLARRRERAQPRPTPSPTETTTMYVPHIFDLA</sequence>
<evidence type="ECO:0000313" key="2">
    <source>
        <dbReference type="EMBL" id="GMT34510.1"/>
    </source>
</evidence>
<dbReference type="Proteomes" id="UP001432322">
    <property type="component" value="Unassembled WGS sequence"/>
</dbReference>
<protein>
    <submittedName>
        <fullName evidence="2">Uncharacterized protein</fullName>
    </submittedName>
</protein>
<dbReference type="AlphaFoldDB" id="A0AAV5WV77"/>
<feature type="compositionally biased region" description="Low complexity" evidence="1">
    <location>
        <begin position="55"/>
        <end position="64"/>
    </location>
</feature>
<feature type="compositionally biased region" description="Basic and acidic residues" evidence="1">
    <location>
        <begin position="127"/>
        <end position="146"/>
    </location>
</feature>
<proteinExistence type="predicted"/>
<feature type="compositionally biased region" description="Polar residues" evidence="1">
    <location>
        <begin position="15"/>
        <end position="54"/>
    </location>
</feature>
<accession>A0AAV5WV77</accession>
<evidence type="ECO:0000256" key="1">
    <source>
        <dbReference type="SAM" id="MobiDB-lite"/>
    </source>
</evidence>
<keyword evidence="3" id="KW-1185">Reference proteome</keyword>
<gene>
    <name evidence="2" type="ORF">PFISCL1PPCAC_25807</name>
</gene>
<name>A0AAV5WV77_9BILA</name>